<dbReference type="EMBL" id="JBHUCP010000019">
    <property type="protein sequence ID" value="MFD1532785.1"/>
    <property type="molecule type" value="Genomic_DNA"/>
</dbReference>
<evidence type="ECO:0008006" key="3">
    <source>
        <dbReference type="Google" id="ProtNLM"/>
    </source>
</evidence>
<dbReference type="Proteomes" id="UP001597145">
    <property type="component" value="Unassembled WGS sequence"/>
</dbReference>
<keyword evidence="2" id="KW-1185">Reference proteome</keyword>
<reference evidence="2" key="1">
    <citation type="journal article" date="2019" name="Int. J. Syst. Evol. Microbiol.">
        <title>The Global Catalogue of Microorganisms (GCM) 10K type strain sequencing project: providing services to taxonomists for standard genome sequencing and annotation.</title>
        <authorList>
            <consortium name="The Broad Institute Genomics Platform"/>
            <consortium name="The Broad Institute Genome Sequencing Center for Infectious Disease"/>
            <person name="Wu L."/>
            <person name="Ma J."/>
        </authorList>
    </citation>
    <scope>NUCLEOTIDE SEQUENCE [LARGE SCALE GENOMIC DNA]</scope>
    <source>
        <strain evidence="2">JCM 12165</strain>
    </source>
</reference>
<organism evidence="1 2">
    <name type="scientific">Pseudonocardia aurantiaca</name>
    <dbReference type="NCBI Taxonomy" id="75290"/>
    <lineage>
        <taxon>Bacteria</taxon>
        <taxon>Bacillati</taxon>
        <taxon>Actinomycetota</taxon>
        <taxon>Actinomycetes</taxon>
        <taxon>Pseudonocardiales</taxon>
        <taxon>Pseudonocardiaceae</taxon>
        <taxon>Pseudonocardia</taxon>
    </lineage>
</organism>
<comment type="caution">
    <text evidence="1">The sequence shown here is derived from an EMBL/GenBank/DDBJ whole genome shotgun (WGS) entry which is preliminary data.</text>
</comment>
<evidence type="ECO:0000313" key="1">
    <source>
        <dbReference type="EMBL" id="MFD1532785.1"/>
    </source>
</evidence>
<accession>A0ABW4FRB3</accession>
<dbReference type="RefSeq" id="WP_343978563.1">
    <property type="nucleotide sequence ID" value="NZ_BAAAJG010000010.1"/>
</dbReference>
<gene>
    <name evidence="1" type="ORF">ACFSCY_25505</name>
</gene>
<evidence type="ECO:0000313" key="2">
    <source>
        <dbReference type="Proteomes" id="UP001597145"/>
    </source>
</evidence>
<protein>
    <recommendedName>
        <fullName evidence="3">ANTAR domain-containing protein</fullName>
    </recommendedName>
</protein>
<sequence length="86" mass="9425">MTISLRVWDGDLSVRVTAVHRARRPGTQMGQLAVAAAAVKLRLAAVSRDVWLRLVADNPTRRELALRTCHRLGSVMLRPVGSSGPR</sequence>
<name>A0ABW4FRB3_9PSEU</name>
<proteinExistence type="predicted"/>